<dbReference type="InterPro" id="IPR009016">
    <property type="entry name" value="Fe_hydrogenase"/>
</dbReference>
<dbReference type="InterPro" id="IPR004108">
    <property type="entry name" value="Fe_hydrogenase_lsu_C"/>
</dbReference>
<reference evidence="4 5" key="1">
    <citation type="submission" date="2022-07" db="EMBL/GenBank/DDBJ databases">
        <title>Genome-wide signatures of adaptation to extreme environments.</title>
        <authorList>
            <person name="Cho C.H."/>
            <person name="Yoon H.S."/>
        </authorList>
    </citation>
    <scope>NUCLEOTIDE SEQUENCE [LARGE SCALE GENOMIC DNA]</scope>
    <source>
        <strain evidence="4 5">108.79 E11</strain>
    </source>
</reference>
<accession>A0AAV9IM19</accession>
<dbReference type="EMBL" id="JANCYU010000064">
    <property type="protein sequence ID" value="KAK4528465.1"/>
    <property type="molecule type" value="Genomic_DNA"/>
</dbReference>
<organism evidence="4 5">
    <name type="scientific">Galdieria yellowstonensis</name>
    <dbReference type="NCBI Taxonomy" id="3028027"/>
    <lineage>
        <taxon>Eukaryota</taxon>
        <taxon>Rhodophyta</taxon>
        <taxon>Bangiophyceae</taxon>
        <taxon>Galdieriales</taxon>
        <taxon>Galdieriaceae</taxon>
        <taxon>Galdieria</taxon>
    </lineage>
</organism>
<comment type="caution">
    <text evidence="4">The sequence shown here is derived from an EMBL/GenBank/DDBJ whole genome shotgun (WGS) entry which is preliminary data.</text>
</comment>
<feature type="domain" description="Iron hydrogenase large subunit C-terminal" evidence="3">
    <location>
        <begin position="104"/>
        <end position="385"/>
    </location>
</feature>
<dbReference type="InterPro" id="IPR050340">
    <property type="entry name" value="Cytosolic_Fe-S_CAF"/>
</dbReference>
<dbReference type="AlphaFoldDB" id="A0AAV9IM19"/>
<evidence type="ECO:0000259" key="3">
    <source>
        <dbReference type="Pfam" id="PF02906"/>
    </source>
</evidence>
<evidence type="ECO:0000313" key="5">
    <source>
        <dbReference type="Proteomes" id="UP001300502"/>
    </source>
</evidence>
<dbReference type="PANTHER" id="PTHR11615">
    <property type="entry name" value="NITRATE, FORMATE, IRON DEHYDROGENASE"/>
    <property type="match status" value="1"/>
</dbReference>
<comment type="similarity">
    <text evidence="1">Belongs to the NARF family.</text>
</comment>
<proteinExistence type="inferred from homology"/>
<protein>
    <recommendedName>
        <fullName evidence="3">Iron hydrogenase large subunit C-terminal domain-containing protein</fullName>
    </recommendedName>
</protein>
<evidence type="ECO:0000313" key="4">
    <source>
        <dbReference type="EMBL" id="KAK4528465.1"/>
    </source>
</evidence>
<evidence type="ECO:0000256" key="2">
    <source>
        <dbReference type="SAM" id="MobiDB-lite"/>
    </source>
</evidence>
<dbReference type="Gene3D" id="3.40.950.10">
    <property type="entry name" value="Fe-only Hydrogenase (Larger Subunit), Chain L, domain 3"/>
    <property type="match status" value="1"/>
</dbReference>
<feature type="region of interest" description="Disordered" evidence="2">
    <location>
        <begin position="461"/>
        <end position="480"/>
    </location>
</feature>
<dbReference type="Gene3D" id="3.40.50.1780">
    <property type="match status" value="1"/>
</dbReference>
<feature type="compositionally biased region" description="Basic and acidic residues" evidence="2">
    <location>
        <begin position="466"/>
        <end position="480"/>
    </location>
</feature>
<name>A0AAV9IM19_9RHOD</name>
<gene>
    <name evidence="4" type="ORF">GAYE_SCF56G6408</name>
</gene>
<evidence type="ECO:0000256" key="1">
    <source>
        <dbReference type="ARBA" id="ARBA00006596"/>
    </source>
</evidence>
<dbReference type="Pfam" id="PF02906">
    <property type="entry name" value="Fe_hyd_lg_C"/>
    <property type="match status" value="1"/>
</dbReference>
<sequence length="480" mass="54940">MWKAVISDLNDLEKPIHCQPTSSIGGSVAKPLYAAPSNHTTSKNLYDQEDHQQPPSSSLVARIPLQDCLSCTGCLTLAEEQLSLASRKHVVELCDNWLSQGQQILFSLQPQCIADIAVHFGIDYHVAAEKIAFVCKHSKGVAWVTDQKEARYFSLSQTWEELVQRYEAQSRLPLIISACPAWVSFMKRKRPEWVQLLSQVYSPALMAGYLWKTRNANVQKHVAVMSCYEMAVQTQTQAMEYGENKTLVDALWTTQQLVQWLGWNENKDEIASIPQSSLDYITDIDLEKDCCKGTSHGYFWMAVERWMYKWTSQQQRSFPPIEWNNHSQQQQQQVWIHWNENGKNKRVGMILAYGFASLQRWVKRGFDSDVVLVEAMACPHGCVNGSGQLATQRKTPKEQREHIQSLVNKMNTNVAIDSYIDKDWSLSEWNSLEKQLFLAYSNGNKTSFACPPKLYWNNNNSSNVTSHRDGMNGTRDNLDW</sequence>
<keyword evidence="5" id="KW-1185">Reference proteome</keyword>
<dbReference type="Proteomes" id="UP001300502">
    <property type="component" value="Unassembled WGS sequence"/>
</dbReference>
<dbReference type="SUPFAM" id="SSF53920">
    <property type="entry name" value="Fe-only hydrogenase"/>
    <property type="match status" value="1"/>
</dbReference>